<dbReference type="PANTHER" id="PTHR43429">
    <property type="entry name" value="PYRIDINE NUCLEOTIDE-DISULFIDE OXIDOREDUCTASE DOMAIN-CONTAINING"/>
    <property type="match status" value="1"/>
</dbReference>
<evidence type="ECO:0000256" key="1">
    <source>
        <dbReference type="ARBA" id="ARBA00001974"/>
    </source>
</evidence>
<dbReference type="RefSeq" id="WP_252428569.1">
    <property type="nucleotide sequence ID" value="NZ_JAMWMR010000043.1"/>
</dbReference>
<organism evidence="6 7">
    <name type="scientific">Streptomyces macrolidinus</name>
    <dbReference type="NCBI Taxonomy" id="2952607"/>
    <lineage>
        <taxon>Bacteria</taxon>
        <taxon>Bacillati</taxon>
        <taxon>Actinomycetota</taxon>
        <taxon>Actinomycetes</taxon>
        <taxon>Kitasatosporales</taxon>
        <taxon>Streptomycetaceae</taxon>
        <taxon>Streptomyces</taxon>
    </lineage>
</organism>
<keyword evidence="2" id="KW-0285">Flavoprotein</keyword>
<dbReference type="Gene3D" id="3.50.50.60">
    <property type="entry name" value="FAD/NAD(P)-binding domain"/>
    <property type="match status" value="2"/>
</dbReference>
<evidence type="ECO:0000256" key="2">
    <source>
        <dbReference type="ARBA" id="ARBA00022630"/>
    </source>
</evidence>
<dbReference type="InterPro" id="IPR023753">
    <property type="entry name" value="FAD/NAD-binding_dom"/>
</dbReference>
<proteinExistence type="predicted"/>
<dbReference type="PRINTS" id="PR00368">
    <property type="entry name" value="FADPNR"/>
</dbReference>
<gene>
    <name evidence="6" type="ORF">NGF19_28715</name>
</gene>
<keyword evidence="7" id="KW-1185">Reference proteome</keyword>
<feature type="domain" description="FAD/NAD(P)-binding" evidence="5">
    <location>
        <begin position="4"/>
        <end position="285"/>
    </location>
</feature>
<dbReference type="InterPro" id="IPR050260">
    <property type="entry name" value="FAD-bd_OxRdtase"/>
</dbReference>
<dbReference type="PRINTS" id="PR00469">
    <property type="entry name" value="PNDRDTASEII"/>
</dbReference>
<reference evidence="6 7" key="1">
    <citation type="submission" date="2022-05" db="EMBL/GenBank/DDBJ databases">
        <title>Streptomyces sp. nov. RY43-2 isolated from soil of a peat swamp forest.</title>
        <authorList>
            <person name="Kanchanasin P."/>
            <person name="Tanasupawat S."/>
            <person name="Phongsopitanun W."/>
        </authorList>
    </citation>
    <scope>NUCLEOTIDE SEQUENCE [LARGE SCALE GENOMIC DNA]</scope>
    <source>
        <strain evidence="6 7">RY43-2</strain>
    </source>
</reference>
<keyword evidence="3" id="KW-0274">FAD</keyword>
<evidence type="ECO:0000256" key="3">
    <source>
        <dbReference type="ARBA" id="ARBA00022827"/>
    </source>
</evidence>
<dbReference type="InterPro" id="IPR036188">
    <property type="entry name" value="FAD/NAD-bd_sf"/>
</dbReference>
<name>A0ABT0ZM98_9ACTN</name>
<comment type="cofactor">
    <cofactor evidence="1">
        <name>FAD</name>
        <dbReference type="ChEBI" id="CHEBI:57692"/>
    </cofactor>
</comment>
<dbReference type="Pfam" id="PF04324">
    <property type="entry name" value="Fer2_BFD"/>
    <property type="match status" value="1"/>
</dbReference>
<dbReference type="SUPFAM" id="SSF51905">
    <property type="entry name" value="FAD/NAD(P)-binding domain"/>
    <property type="match status" value="1"/>
</dbReference>
<dbReference type="InterPro" id="IPR041854">
    <property type="entry name" value="BFD-like_2Fe2S-bd_dom_sf"/>
</dbReference>
<dbReference type="PANTHER" id="PTHR43429:SF3">
    <property type="entry name" value="NITRITE REDUCTASE [NAD(P)H]"/>
    <property type="match status" value="1"/>
</dbReference>
<feature type="domain" description="BFD-like [2Fe-2S]-binding" evidence="4">
    <location>
        <begin position="404"/>
        <end position="450"/>
    </location>
</feature>
<dbReference type="InterPro" id="IPR007419">
    <property type="entry name" value="BFD-like_2Fe2S-bd_dom"/>
</dbReference>
<evidence type="ECO:0000313" key="6">
    <source>
        <dbReference type="EMBL" id="MCN9244716.1"/>
    </source>
</evidence>
<sequence length="465" mass="48440">MKTDVVVVGGGPAAHRLAARLVQYGHRGTVTVIGAEDNAPYNRALLGSVLDGTLSPGQLTLPALPSTVRLLTGTRVRTIDRARHTVRLDDGRELTYDVLVLATGARPRLPWVPGLVTARGQLADGVRTVRTATDCHPLPAGPVTVLGGGILGVESALRLRRAGHEVTLVHREHALMERYFDAGACAVLDDLLAERGVAVQLGRRATEFMPGKLVLDDGQVVAAGTLLLCTGVEPETAPARACELAVRDGVVVDDRLRTSDPHIHAIGDCAEHAGAVGATVTGAWEQADALARILTGTNRPFSPSPQVLRPRIADFDAVALTPASAKGIEEAEETISLMDRAGGRYAWLALRGGRIQRGVVIGPAVAAVGFLHERAAVLPEDRLALLTGSDGTYAEDGVLPDDAVVCHCNNVTHAALRQAWTGGAHDPAALARATRATTGCGSCTGVVRELCATLGSPPQAQGGAS</sequence>
<dbReference type="Gene3D" id="1.10.10.1100">
    <property type="entry name" value="BFD-like [2Fe-2S]-binding domain"/>
    <property type="match status" value="1"/>
</dbReference>
<accession>A0ABT0ZM98</accession>
<dbReference type="Pfam" id="PF07992">
    <property type="entry name" value="Pyr_redox_2"/>
    <property type="match status" value="1"/>
</dbReference>
<evidence type="ECO:0000313" key="7">
    <source>
        <dbReference type="Proteomes" id="UP001523219"/>
    </source>
</evidence>
<protein>
    <submittedName>
        <fullName evidence="6">FAD-dependent oxidoreductase</fullName>
    </submittedName>
</protein>
<dbReference type="EMBL" id="JAMWMR010000043">
    <property type="protein sequence ID" value="MCN9244716.1"/>
    <property type="molecule type" value="Genomic_DNA"/>
</dbReference>
<dbReference type="Proteomes" id="UP001523219">
    <property type="component" value="Unassembled WGS sequence"/>
</dbReference>
<comment type="caution">
    <text evidence="6">The sequence shown here is derived from an EMBL/GenBank/DDBJ whole genome shotgun (WGS) entry which is preliminary data.</text>
</comment>
<evidence type="ECO:0000259" key="4">
    <source>
        <dbReference type="Pfam" id="PF04324"/>
    </source>
</evidence>
<evidence type="ECO:0000259" key="5">
    <source>
        <dbReference type="Pfam" id="PF07992"/>
    </source>
</evidence>